<name>A0A2Z3HD77_9BACT</name>
<feature type="signal peptide" evidence="1">
    <location>
        <begin position="1"/>
        <end position="31"/>
    </location>
</feature>
<keyword evidence="1" id="KW-0732">Signal</keyword>
<accession>A0A2Z3HD77</accession>
<feature type="chain" id="PRO_5016366354" evidence="1">
    <location>
        <begin position="32"/>
        <end position="445"/>
    </location>
</feature>
<organism evidence="2 3">
    <name type="scientific">Gemmata obscuriglobus</name>
    <dbReference type="NCBI Taxonomy" id="114"/>
    <lineage>
        <taxon>Bacteria</taxon>
        <taxon>Pseudomonadati</taxon>
        <taxon>Planctomycetota</taxon>
        <taxon>Planctomycetia</taxon>
        <taxon>Gemmatales</taxon>
        <taxon>Gemmataceae</taxon>
        <taxon>Gemmata</taxon>
    </lineage>
</organism>
<sequence length="445" mass="48317">MKGPNMTRFRYCRELGAGVVALGMLAPPSAAQPTPPPGPLESKLAEQKAKANEQNAERNLAEAFKFADAQLRLGLRSKATETLKKAKQDIPSVGITEATRTYLTSRVDAKLDELEGRRPVVTNPSTGVKLDPKSPEVIAAQKAAAEKAALEYKDVVEGLKSIQRANDSKETAVASAEIARLTKLYPTNPSVQALGYTGSIATRLEEAIAIQVQMRARWVKSQQDLTRSATPAIMDVEFPPDWVEKSNRRLKPVEMTAKEKKIIEALEKPVSVNFRDRPFEEALQDLSNMLDQPLLLDKQSLQDLETDLKKGATLEAKGLAGRTVLRSILAAQGLTFVVKDETIQIVTVERARNLLTTRVYYIGDLTLGKGPFSGPQWGPALNAEQAALNAQNITSMVTGSIDPLSWRANGSGPGTVTYHAPSAAIIVRASAEVHFALQKSYGPGR</sequence>
<reference evidence="2 3" key="1">
    <citation type="submission" date="2018-01" db="EMBL/GenBank/DDBJ databases">
        <title>G. obscuriglobus.</title>
        <authorList>
            <person name="Franke J."/>
            <person name="Blomberg W."/>
            <person name="Selmecki A."/>
        </authorList>
    </citation>
    <scope>NUCLEOTIDE SEQUENCE [LARGE SCALE GENOMIC DNA]</scope>
    <source>
        <strain evidence="2 3">DSM 5831</strain>
    </source>
</reference>
<keyword evidence="3" id="KW-1185">Reference proteome</keyword>
<evidence type="ECO:0000313" key="3">
    <source>
        <dbReference type="Proteomes" id="UP000245802"/>
    </source>
</evidence>
<protein>
    <submittedName>
        <fullName evidence="2">Uncharacterized protein</fullName>
    </submittedName>
</protein>
<dbReference type="KEGG" id="gog:C1280_23295"/>
<gene>
    <name evidence="2" type="ORF">C1280_23295</name>
</gene>
<dbReference type="EMBL" id="CP025958">
    <property type="protein sequence ID" value="AWM39634.1"/>
    <property type="molecule type" value="Genomic_DNA"/>
</dbReference>
<evidence type="ECO:0000313" key="2">
    <source>
        <dbReference type="EMBL" id="AWM39634.1"/>
    </source>
</evidence>
<dbReference type="Proteomes" id="UP000245802">
    <property type="component" value="Chromosome"/>
</dbReference>
<dbReference type="AlphaFoldDB" id="A0A2Z3HD77"/>
<proteinExistence type="predicted"/>
<evidence type="ECO:0000256" key="1">
    <source>
        <dbReference type="SAM" id="SignalP"/>
    </source>
</evidence>